<keyword evidence="5" id="KW-1185">Reference proteome</keyword>
<feature type="domain" description="CBS" evidence="3">
    <location>
        <begin position="74"/>
        <end position="132"/>
    </location>
</feature>
<accession>A0A934K8N7</accession>
<dbReference type="CDD" id="cd04622">
    <property type="entry name" value="CBS_pair_HRP1_like"/>
    <property type="match status" value="1"/>
</dbReference>
<feature type="domain" description="CBS" evidence="3">
    <location>
        <begin position="9"/>
        <end position="67"/>
    </location>
</feature>
<evidence type="ECO:0000259" key="3">
    <source>
        <dbReference type="PROSITE" id="PS51371"/>
    </source>
</evidence>
<dbReference type="Pfam" id="PF00571">
    <property type="entry name" value="CBS"/>
    <property type="match status" value="2"/>
</dbReference>
<evidence type="ECO:0000256" key="2">
    <source>
        <dbReference type="PROSITE-ProRule" id="PRU00703"/>
    </source>
</evidence>
<dbReference type="PANTHER" id="PTHR43080:SF2">
    <property type="entry name" value="CBS DOMAIN-CONTAINING PROTEIN"/>
    <property type="match status" value="1"/>
</dbReference>
<organism evidence="4 5">
    <name type="scientific">Candidatus Nephthysia bennettiae</name>
    <dbReference type="NCBI Taxonomy" id="3127016"/>
    <lineage>
        <taxon>Bacteria</taxon>
        <taxon>Bacillati</taxon>
        <taxon>Candidatus Dormiibacterota</taxon>
        <taxon>Candidatus Dormibacteria</taxon>
        <taxon>Candidatus Dormibacterales</taxon>
        <taxon>Candidatus Dormibacteraceae</taxon>
        <taxon>Candidatus Nephthysia</taxon>
    </lineage>
</organism>
<dbReference type="InterPro" id="IPR046342">
    <property type="entry name" value="CBS_dom_sf"/>
</dbReference>
<keyword evidence="1 2" id="KW-0129">CBS domain</keyword>
<dbReference type="InterPro" id="IPR000644">
    <property type="entry name" value="CBS_dom"/>
</dbReference>
<proteinExistence type="predicted"/>
<protein>
    <submittedName>
        <fullName evidence="4">CBS domain-containing protein</fullName>
    </submittedName>
</protein>
<dbReference type="SUPFAM" id="SSF54631">
    <property type="entry name" value="CBS-domain pair"/>
    <property type="match status" value="1"/>
</dbReference>
<comment type="caution">
    <text evidence="4">The sequence shown here is derived from an EMBL/GenBank/DDBJ whole genome shotgun (WGS) entry which is preliminary data.</text>
</comment>
<dbReference type="AlphaFoldDB" id="A0A934K8N7"/>
<gene>
    <name evidence="4" type="ORF">JF922_10740</name>
</gene>
<dbReference type="Proteomes" id="UP000612893">
    <property type="component" value="Unassembled WGS sequence"/>
</dbReference>
<evidence type="ECO:0000256" key="1">
    <source>
        <dbReference type="ARBA" id="ARBA00023122"/>
    </source>
</evidence>
<sequence length="139" mass="14878">MPETVREVMTAKPLALQEGTTLAEAARAMRDHDVGDVVLLKDDQVTGIVTDRDMVVRGVAESMHPDEAVLAQVASKELVTVSPDASVDEAVELMRQRAIRRLPVVEDGRPVGIVSLGDLAVEEDPQSALADISAADPNR</sequence>
<dbReference type="EMBL" id="JAEKNR010000116">
    <property type="protein sequence ID" value="MBJ7598546.1"/>
    <property type="molecule type" value="Genomic_DNA"/>
</dbReference>
<name>A0A934K8N7_9BACT</name>
<dbReference type="PANTHER" id="PTHR43080">
    <property type="entry name" value="CBS DOMAIN-CONTAINING PROTEIN CBSX3, MITOCHONDRIAL"/>
    <property type="match status" value="1"/>
</dbReference>
<dbReference type="InterPro" id="IPR051257">
    <property type="entry name" value="Diverse_CBS-Domain"/>
</dbReference>
<dbReference type="PROSITE" id="PS51371">
    <property type="entry name" value="CBS"/>
    <property type="match status" value="2"/>
</dbReference>
<dbReference type="RefSeq" id="WP_338201631.1">
    <property type="nucleotide sequence ID" value="NZ_JAEKNR010000116.1"/>
</dbReference>
<reference evidence="4" key="1">
    <citation type="submission" date="2020-10" db="EMBL/GenBank/DDBJ databases">
        <title>Ca. Dormibacterota MAGs.</title>
        <authorList>
            <person name="Montgomery K."/>
        </authorList>
    </citation>
    <scope>NUCLEOTIDE SEQUENCE [LARGE SCALE GENOMIC DNA]</scope>
    <source>
        <strain evidence="4">SC8812_S17_10</strain>
    </source>
</reference>
<dbReference type="Gene3D" id="3.10.580.10">
    <property type="entry name" value="CBS-domain"/>
    <property type="match status" value="1"/>
</dbReference>
<evidence type="ECO:0000313" key="5">
    <source>
        <dbReference type="Proteomes" id="UP000612893"/>
    </source>
</evidence>
<dbReference type="SMART" id="SM00116">
    <property type="entry name" value="CBS"/>
    <property type="match status" value="2"/>
</dbReference>
<evidence type="ECO:0000313" key="4">
    <source>
        <dbReference type="EMBL" id="MBJ7598546.1"/>
    </source>
</evidence>